<evidence type="ECO:0000313" key="2">
    <source>
        <dbReference type="EMBL" id="AWP19407.1"/>
    </source>
</evidence>
<name>A0A2U9CS46_SCOMX</name>
<proteinExistence type="predicted"/>
<accession>A0A2U9CS46</accession>
<feature type="compositionally biased region" description="Basic and acidic residues" evidence="1">
    <location>
        <begin position="1"/>
        <end position="23"/>
    </location>
</feature>
<organism evidence="2 3">
    <name type="scientific">Scophthalmus maximus</name>
    <name type="common">Turbot</name>
    <name type="synonym">Psetta maxima</name>
    <dbReference type="NCBI Taxonomy" id="52904"/>
    <lineage>
        <taxon>Eukaryota</taxon>
        <taxon>Metazoa</taxon>
        <taxon>Chordata</taxon>
        <taxon>Craniata</taxon>
        <taxon>Vertebrata</taxon>
        <taxon>Euteleostomi</taxon>
        <taxon>Actinopterygii</taxon>
        <taxon>Neopterygii</taxon>
        <taxon>Teleostei</taxon>
        <taxon>Neoteleostei</taxon>
        <taxon>Acanthomorphata</taxon>
        <taxon>Carangaria</taxon>
        <taxon>Pleuronectiformes</taxon>
        <taxon>Pleuronectoidei</taxon>
        <taxon>Scophthalmidae</taxon>
        <taxon>Scophthalmus</taxon>
    </lineage>
</organism>
<feature type="region of interest" description="Disordered" evidence="1">
    <location>
        <begin position="1"/>
        <end position="29"/>
    </location>
</feature>
<reference evidence="2 3" key="1">
    <citation type="submission" date="2017-12" db="EMBL/GenBank/DDBJ databases">
        <title>Integrating genomic resources of turbot (Scophthalmus maximus) in depth evaluation of genetic and physical mapping variation across individuals.</title>
        <authorList>
            <person name="Martinez P."/>
        </authorList>
    </citation>
    <scope>NUCLEOTIDE SEQUENCE [LARGE SCALE GENOMIC DNA]</scope>
</reference>
<dbReference type="EMBL" id="CP026261">
    <property type="protein sequence ID" value="AWP19407.1"/>
    <property type="molecule type" value="Genomic_DNA"/>
</dbReference>
<gene>
    <name evidence="2" type="ORF">SMAX5B_016000</name>
</gene>
<protein>
    <submittedName>
        <fullName evidence="2">Uncharacterized protein</fullName>
    </submittedName>
</protein>
<evidence type="ECO:0000313" key="3">
    <source>
        <dbReference type="Proteomes" id="UP000246464"/>
    </source>
</evidence>
<sequence length="56" mass="6598">MEEKRQKERLHYETDGDSDESKRTHNTSAAAAARNRFVQQQLSLESVMWILEMECI</sequence>
<dbReference type="AlphaFoldDB" id="A0A2U9CS46"/>
<evidence type="ECO:0000256" key="1">
    <source>
        <dbReference type="SAM" id="MobiDB-lite"/>
    </source>
</evidence>
<keyword evidence="3" id="KW-1185">Reference proteome</keyword>
<dbReference type="Proteomes" id="UP000246464">
    <property type="component" value="Chromosome 19"/>
</dbReference>